<dbReference type="EMBL" id="SPKJ01000005">
    <property type="protein sequence ID" value="MYZ46698.1"/>
    <property type="molecule type" value="Genomic_DNA"/>
</dbReference>
<dbReference type="AlphaFoldDB" id="A0A964WS82"/>
<keyword evidence="1" id="KW-0472">Membrane</keyword>
<dbReference type="RefSeq" id="WP_161139040.1">
    <property type="nucleotide sequence ID" value="NZ_SPKJ01000005.1"/>
</dbReference>
<proteinExistence type="predicted"/>
<feature type="transmembrane region" description="Helical" evidence="1">
    <location>
        <begin position="13"/>
        <end position="36"/>
    </location>
</feature>
<feature type="transmembrane region" description="Helical" evidence="1">
    <location>
        <begin position="57"/>
        <end position="84"/>
    </location>
</feature>
<dbReference type="Pfam" id="PF19660">
    <property type="entry name" value="DUF6163"/>
    <property type="match status" value="1"/>
</dbReference>
<name>A0A964WS82_9HYPH</name>
<evidence type="ECO:0000313" key="2">
    <source>
        <dbReference type="EMBL" id="MYZ46698.1"/>
    </source>
</evidence>
<feature type="transmembrane region" description="Helical" evidence="1">
    <location>
        <begin position="104"/>
        <end position="122"/>
    </location>
</feature>
<dbReference type="InterPro" id="IPR046161">
    <property type="entry name" value="DUF6163"/>
</dbReference>
<keyword evidence="1" id="KW-1133">Transmembrane helix</keyword>
<dbReference type="OrthoDB" id="7843623at2"/>
<sequence length="128" mass="13865">MAKDERRFGLTRVYVRVVALLLIAAGLARAAIVLGITLDGTSFVTLDRAARAGSVTLLLLDLFAGVGLWIGAGWGAVMWTVALVVEIAMHTIFKELFGTEPLRVAMHAALYAIFLVLLLLDWRRAAAE</sequence>
<gene>
    <name evidence="2" type="ORF">E4O86_03060</name>
</gene>
<keyword evidence="3" id="KW-1185">Reference proteome</keyword>
<comment type="caution">
    <text evidence="2">The sequence shown here is derived from an EMBL/GenBank/DDBJ whole genome shotgun (WGS) entry which is preliminary data.</text>
</comment>
<accession>A0A964WS82</accession>
<protein>
    <submittedName>
        <fullName evidence="2">Uncharacterized protein</fullName>
    </submittedName>
</protein>
<organism evidence="2 3">
    <name type="scientific">Propylenella binzhouense</name>
    <dbReference type="NCBI Taxonomy" id="2555902"/>
    <lineage>
        <taxon>Bacteria</taxon>
        <taxon>Pseudomonadati</taxon>
        <taxon>Pseudomonadota</taxon>
        <taxon>Alphaproteobacteria</taxon>
        <taxon>Hyphomicrobiales</taxon>
        <taxon>Propylenellaceae</taxon>
        <taxon>Propylenella</taxon>
    </lineage>
</organism>
<reference evidence="2" key="1">
    <citation type="submission" date="2019-03" db="EMBL/GenBank/DDBJ databases">
        <title>Afifella sp. nov., isolated from activated sludge.</title>
        <authorList>
            <person name="Li Q."/>
            <person name="Liu Y."/>
        </authorList>
    </citation>
    <scope>NUCLEOTIDE SEQUENCE</scope>
    <source>
        <strain evidence="2">L72</strain>
    </source>
</reference>
<evidence type="ECO:0000256" key="1">
    <source>
        <dbReference type="SAM" id="Phobius"/>
    </source>
</evidence>
<evidence type="ECO:0000313" key="3">
    <source>
        <dbReference type="Proteomes" id="UP000773614"/>
    </source>
</evidence>
<keyword evidence="1" id="KW-0812">Transmembrane</keyword>
<dbReference type="Proteomes" id="UP000773614">
    <property type="component" value="Unassembled WGS sequence"/>
</dbReference>